<evidence type="ECO:0000313" key="8">
    <source>
        <dbReference type="EMBL" id="CCF72939.1"/>
    </source>
</evidence>
<reference evidence="8 9" key="2">
    <citation type="journal article" date="2013" name="PLoS ONE">
        <title>Whole genome mapping and re-organization of the nuclear and mitochondrial genomes of Babesia microti isolates.</title>
        <authorList>
            <person name="Cornillot E."/>
            <person name="Dassouli A."/>
            <person name="Garg A."/>
            <person name="Pachikara N."/>
            <person name="Randazzo S."/>
            <person name="Depoix D."/>
            <person name="Carcy B."/>
            <person name="Delbecq S."/>
            <person name="Frutos R."/>
            <person name="Silva J.C."/>
            <person name="Sutton R."/>
            <person name="Krause P.J."/>
            <person name="Mamoun C.B."/>
        </authorList>
    </citation>
    <scope>NUCLEOTIDE SEQUENCE [LARGE SCALE GENOMIC DNA]</scope>
    <source>
        <strain evidence="8 9">RI</strain>
    </source>
</reference>
<keyword evidence="5" id="KW-0597">Phosphoprotein</keyword>
<evidence type="ECO:0000256" key="3">
    <source>
        <dbReference type="ARBA" id="ARBA00017641"/>
    </source>
</evidence>
<dbReference type="GO" id="GO:0006457">
    <property type="term" value="P:protein folding"/>
    <property type="evidence" value="ECO:0007669"/>
    <property type="project" value="TreeGrafter"/>
</dbReference>
<evidence type="ECO:0000256" key="6">
    <source>
        <dbReference type="ARBA" id="ARBA00030427"/>
    </source>
</evidence>
<dbReference type="SUPFAM" id="SSF49764">
    <property type="entry name" value="HSP20-like chaperones"/>
    <property type="match status" value="1"/>
</dbReference>
<dbReference type="OrthoDB" id="366099at2759"/>
<dbReference type="Pfam" id="PF04969">
    <property type="entry name" value="CS"/>
    <property type="match status" value="1"/>
</dbReference>
<dbReference type="OMA" id="YERHENM"/>
<dbReference type="Proteomes" id="UP000002899">
    <property type="component" value="Chromosome I"/>
</dbReference>
<dbReference type="InterPro" id="IPR007052">
    <property type="entry name" value="CS_dom"/>
</dbReference>
<keyword evidence="9" id="KW-1185">Reference proteome</keyword>
<comment type="subcellular location">
    <subcellularLocation>
        <location evidence="1">Cytoplasm</location>
    </subcellularLocation>
</comment>
<dbReference type="CDD" id="cd06467">
    <property type="entry name" value="p23_NUDC_like"/>
    <property type="match status" value="1"/>
</dbReference>
<dbReference type="GO" id="GO:0051082">
    <property type="term" value="F:unfolded protein binding"/>
    <property type="evidence" value="ECO:0007669"/>
    <property type="project" value="TreeGrafter"/>
</dbReference>
<evidence type="ECO:0000259" key="7">
    <source>
        <dbReference type="PROSITE" id="PS51203"/>
    </source>
</evidence>
<keyword evidence="4" id="KW-0963">Cytoplasm</keyword>
<dbReference type="Gene3D" id="2.60.40.790">
    <property type="match status" value="1"/>
</dbReference>
<organism evidence="8 9">
    <name type="scientific">Babesia microti (strain RI)</name>
    <dbReference type="NCBI Taxonomy" id="1133968"/>
    <lineage>
        <taxon>Eukaryota</taxon>
        <taxon>Sar</taxon>
        <taxon>Alveolata</taxon>
        <taxon>Apicomplexa</taxon>
        <taxon>Aconoidasida</taxon>
        <taxon>Piroplasmida</taxon>
        <taxon>Babesiidae</taxon>
        <taxon>Babesia</taxon>
    </lineage>
</organism>
<reference evidence="8 9" key="3">
    <citation type="journal article" date="2016" name="Sci. Rep.">
        <title>Genome-wide diversity and gene expression profiling of Babesia microti isolates identify polymorphic genes that mediate host-pathogen interactions.</title>
        <authorList>
            <person name="Silva J.C."/>
            <person name="Cornillot E."/>
            <person name="McCracken C."/>
            <person name="Usmani-Brown S."/>
            <person name="Dwivedi A."/>
            <person name="Ifeonu O.O."/>
            <person name="Crabtree J."/>
            <person name="Gotia H.T."/>
            <person name="Virji A.Z."/>
            <person name="Reynes C."/>
            <person name="Colinge J."/>
            <person name="Kumar V."/>
            <person name="Lawres L."/>
            <person name="Pazzi J.E."/>
            <person name="Pablo J.V."/>
            <person name="Hung C."/>
            <person name="Brancato J."/>
            <person name="Kumari P."/>
            <person name="Orvis J."/>
            <person name="Tretina K."/>
            <person name="Chibucos M."/>
            <person name="Ott S."/>
            <person name="Sadzewicz L."/>
            <person name="Sengamalay N."/>
            <person name="Shetty A.C."/>
            <person name="Su Q."/>
            <person name="Tallon L."/>
            <person name="Fraser C.M."/>
            <person name="Frutos R."/>
            <person name="Molina D.M."/>
            <person name="Krause P.J."/>
            <person name="Ben Mamoun C."/>
        </authorList>
    </citation>
    <scope>NUCLEOTIDE SEQUENCE [LARGE SCALE GENOMIC DNA]</scope>
    <source>
        <strain evidence="8 9">RI</strain>
    </source>
</reference>
<comment type="similarity">
    <text evidence="2">Belongs to the nudC family.</text>
</comment>
<accession>I7J8M7</accession>
<proteinExistence type="inferred from homology"/>
<dbReference type="GeneID" id="24423555"/>
<dbReference type="PANTHER" id="PTHR12356:SF3">
    <property type="entry name" value="NUCLEAR MIGRATION PROTEIN NUDC"/>
    <property type="match status" value="1"/>
</dbReference>
<gene>
    <name evidence="8" type="ORF">BMR1_01G02395</name>
</gene>
<protein>
    <recommendedName>
        <fullName evidence="3">Nuclear migration protein nudC</fullName>
    </recommendedName>
    <alternativeName>
        <fullName evidence="6">Nuclear distribution protein C homolog</fullName>
    </alternativeName>
</protein>
<feature type="domain" description="CS" evidence="7">
    <location>
        <begin position="166"/>
        <end position="253"/>
    </location>
</feature>
<dbReference type="KEGG" id="bmic:BMR1_01G02395"/>
<dbReference type="VEuPathDB" id="PiroplasmaDB:BMR1_01G02395"/>
<dbReference type="AlphaFoldDB" id="I7J8M7"/>
<dbReference type="PANTHER" id="PTHR12356">
    <property type="entry name" value="NUCLEAR MOVEMENT PROTEIN NUDC"/>
    <property type="match status" value="1"/>
</dbReference>
<dbReference type="GO" id="GO:0005737">
    <property type="term" value="C:cytoplasm"/>
    <property type="evidence" value="ECO:0007669"/>
    <property type="project" value="UniProtKB-SubCell"/>
</dbReference>
<dbReference type="InterPro" id="IPR025934">
    <property type="entry name" value="NudC_N_dom"/>
</dbReference>
<dbReference type="RefSeq" id="XP_012647548.1">
    <property type="nucleotide sequence ID" value="XM_012792094.1"/>
</dbReference>
<evidence type="ECO:0000256" key="4">
    <source>
        <dbReference type="ARBA" id="ARBA00022490"/>
    </source>
</evidence>
<sequence length="306" mass="35412">MECDKLFQMAIYGCSDVEHIFDRFFGFLQRYTDVYHTMIEPNDYDSTFMASIKEINSKGFPPGHVRKLVSKMFDKYTFKYMSENQPYLLKCNRLRDKYTTLSNIIINESDKYVTAKLDTVKKERAREFNKIDKTTNDTKSQSASFTINSQIPTSVSKKYTNTHNGGITDNYCWSQTISDVIIEIDCKQLVSKNDVTVKISPTKLLVKTPKFKIEGTWCRNIVNDNEFNWFIQDKCVIVISVDKAEESWWDCLLKGDATIDTQQIESVKMLSDLDEKSQHFICNALSGKTEQNTANYPFIDNGLFKS</sequence>
<reference evidence="8 9" key="1">
    <citation type="journal article" date="2012" name="Nucleic Acids Res.">
        <title>Sequencing of the smallest Apicomplexan genome from the human pathogen Babesia microti.</title>
        <authorList>
            <person name="Cornillot E."/>
            <person name="Hadj-Kaddour K."/>
            <person name="Dassouli A."/>
            <person name="Noel B."/>
            <person name="Ranwez V."/>
            <person name="Vacherie B."/>
            <person name="Augagneur Y."/>
            <person name="Bres V."/>
            <person name="Duclos A."/>
            <person name="Randazzo S."/>
            <person name="Carcy B."/>
            <person name="Debierre-Grockiego F."/>
            <person name="Delbecq S."/>
            <person name="Moubri-Menage K."/>
            <person name="Shams-Eldin H."/>
            <person name="Usmani-Brown S."/>
            <person name="Bringaud F."/>
            <person name="Wincker P."/>
            <person name="Vivares C.P."/>
            <person name="Schwarz R.T."/>
            <person name="Schetters T.P."/>
            <person name="Krause P.J."/>
            <person name="Gorenflot A."/>
            <person name="Berry V."/>
            <person name="Barbe V."/>
            <person name="Ben Mamoun C."/>
        </authorList>
    </citation>
    <scope>NUCLEOTIDE SEQUENCE [LARGE SCALE GENOMIC DNA]</scope>
    <source>
        <strain evidence="8 9">RI</strain>
    </source>
</reference>
<dbReference type="InterPro" id="IPR008978">
    <property type="entry name" value="HSP20-like_chaperone"/>
</dbReference>
<evidence type="ECO:0000256" key="2">
    <source>
        <dbReference type="ARBA" id="ARBA00010513"/>
    </source>
</evidence>
<dbReference type="EMBL" id="FO082871">
    <property type="protein sequence ID" value="CCF72939.1"/>
    <property type="molecule type" value="Genomic_DNA"/>
</dbReference>
<dbReference type="PROSITE" id="PS51203">
    <property type="entry name" value="CS"/>
    <property type="match status" value="1"/>
</dbReference>
<dbReference type="Pfam" id="PF14050">
    <property type="entry name" value="Nudc_N"/>
    <property type="match status" value="1"/>
</dbReference>
<name>I7J8M7_BABMR</name>
<evidence type="ECO:0000256" key="5">
    <source>
        <dbReference type="ARBA" id="ARBA00022553"/>
    </source>
</evidence>
<evidence type="ECO:0000313" key="9">
    <source>
        <dbReference type="Proteomes" id="UP000002899"/>
    </source>
</evidence>
<evidence type="ECO:0000256" key="1">
    <source>
        <dbReference type="ARBA" id="ARBA00004496"/>
    </source>
</evidence>
<dbReference type="InterPro" id="IPR037898">
    <property type="entry name" value="NudC_fam"/>
</dbReference>